<dbReference type="EMBL" id="CP032092">
    <property type="protein sequence ID" value="AXV67675.1"/>
    <property type="molecule type" value="Genomic_DNA"/>
</dbReference>
<gene>
    <name evidence="2" type="ORF">D0907_20300</name>
</gene>
<dbReference type="AlphaFoldDB" id="A0AAD0WEP4"/>
<keyword evidence="1" id="KW-1133">Transmembrane helix</keyword>
<protein>
    <submittedName>
        <fullName evidence="2">Uncharacterized protein</fullName>
    </submittedName>
</protein>
<evidence type="ECO:0000313" key="2">
    <source>
        <dbReference type="EMBL" id="AXV67675.1"/>
    </source>
</evidence>
<organism evidence="2 3">
    <name type="scientific">Pseudoalteromonas lipolytica</name>
    <dbReference type="NCBI Taxonomy" id="570156"/>
    <lineage>
        <taxon>Bacteria</taxon>
        <taxon>Pseudomonadati</taxon>
        <taxon>Pseudomonadota</taxon>
        <taxon>Gammaproteobacteria</taxon>
        <taxon>Alteromonadales</taxon>
        <taxon>Pseudoalteromonadaceae</taxon>
        <taxon>Pseudoalteromonas</taxon>
    </lineage>
</organism>
<keyword evidence="1" id="KW-0812">Transmembrane</keyword>
<geneLocation type="plasmid" evidence="2 3">
    <name>unnamed2</name>
</geneLocation>
<evidence type="ECO:0000313" key="3">
    <source>
        <dbReference type="Proteomes" id="UP000264605"/>
    </source>
</evidence>
<sequence length="67" mass="7783">MKVFIYWLIQNPNILAMILLAFLLLTAIIFIILCFNFSLALGLLYLVCEYAAIRFLLMPFISEVLRP</sequence>
<dbReference type="Proteomes" id="UP000264605">
    <property type="component" value="Plasmid unnamed2"/>
</dbReference>
<reference evidence="2 3" key="1">
    <citation type="submission" date="2018-08" db="EMBL/GenBank/DDBJ databases">
        <title>Draft genome sequence of Pseudoalteromonas donghaensis HJ51.</title>
        <authorList>
            <person name="Oh J."/>
            <person name="Roh D."/>
        </authorList>
    </citation>
    <scope>NUCLEOTIDE SEQUENCE [LARGE SCALE GENOMIC DNA]</scope>
    <source>
        <strain evidence="2 3">HJ51</strain>
        <plasmid evidence="2 3">unnamed2</plasmid>
    </source>
</reference>
<accession>A0AAD0WEP4</accession>
<keyword evidence="1" id="KW-0472">Membrane</keyword>
<proteinExistence type="predicted"/>
<keyword evidence="2" id="KW-0614">Plasmid</keyword>
<dbReference type="KEGG" id="pdj:D0907_20300"/>
<evidence type="ECO:0000256" key="1">
    <source>
        <dbReference type="SAM" id="Phobius"/>
    </source>
</evidence>
<name>A0AAD0WEP4_9GAMM</name>
<feature type="transmembrane region" description="Helical" evidence="1">
    <location>
        <begin position="12"/>
        <end position="33"/>
    </location>
</feature>
<feature type="transmembrane region" description="Helical" evidence="1">
    <location>
        <begin position="39"/>
        <end position="57"/>
    </location>
</feature>